<comment type="similarity">
    <text evidence="1 13">Belongs to the precorrin methyltransferase family.</text>
</comment>
<evidence type="ECO:0000256" key="5">
    <source>
        <dbReference type="ARBA" id="ARBA00022679"/>
    </source>
</evidence>
<reference evidence="15" key="1">
    <citation type="submission" date="2020-09" db="EMBL/GenBank/DDBJ databases">
        <title>A novel bacterium of genus Neiella, isolated from South China Sea.</title>
        <authorList>
            <person name="Huang H."/>
            <person name="Mo K."/>
            <person name="Hu Y."/>
        </authorList>
    </citation>
    <scope>NUCLEOTIDE SEQUENCE</scope>
    <source>
        <strain evidence="15">HB171785</strain>
    </source>
</reference>
<dbReference type="GO" id="GO:0016491">
    <property type="term" value="F:oxidoreductase activity"/>
    <property type="evidence" value="ECO:0007669"/>
    <property type="project" value="UniProtKB-KW"/>
</dbReference>
<evidence type="ECO:0000256" key="4">
    <source>
        <dbReference type="ARBA" id="ARBA00022603"/>
    </source>
</evidence>
<comment type="caution">
    <text evidence="15">The sequence shown here is derived from an EMBL/GenBank/DDBJ whole genome shotgun (WGS) entry which is preliminary data.</text>
</comment>
<evidence type="ECO:0000256" key="10">
    <source>
        <dbReference type="ARBA" id="ARBA00023268"/>
    </source>
</evidence>
<name>A0A8J6QUW8_9GAMM</name>
<dbReference type="NCBIfam" id="TIGR01469">
    <property type="entry name" value="cobA_cysG_Cterm"/>
    <property type="match status" value="1"/>
</dbReference>
<evidence type="ECO:0000256" key="2">
    <source>
        <dbReference type="ARBA" id="ARBA00012162"/>
    </source>
</evidence>
<gene>
    <name evidence="15" type="primary">cobA</name>
    <name evidence="15" type="ORF">IC617_13760</name>
</gene>
<dbReference type="GO" id="GO:0016829">
    <property type="term" value="F:lyase activity"/>
    <property type="evidence" value="ECO:0007669"/>
    <property type="project" value="UniProtKB-KW"/>
</dbReference>
<evidence type="ECO:0000256" key="1">
    <source>
        <dbReference type="ARBA" id="ARBA00005879"/>
    </source>
</evidence>
<evidence type="ECO:0000256" key="13">
    <source>
        <dbReference type="RuleBase" id="RU003960"/>
    </source>
</evidence>
<evidence type="ECO:0000259" key="14">
    <source>
        <dbReference type="Pfam" id="PF00590"/>
    </source>
</evidence>
<keyword evidence="9" id="KW-0627">Porphyrin biosynthesis</keyword>
<dbReference type="PROSITE" id="PS00840">
    <property type="entry name" value="SUMT_2"/>
    <property type="match status" value="1"/>
</dbReference>
<evidence type="ECO:0000256" key="12">
    <source>
        <dbReference type="ARBA" id="ARBA00060548"/>
    </source>
</evidence>
<evidence type="ECO:0000256" key="11">
    <source>
        <dbReference type="ARBA" id="ARBA00025705"/>
    </source>
</evidence>
<evidence type="ECO:0000256" key="9">
    <source>
        <dbReference type="ARBA" id="ARBA00023244"/>
    </source>
</evidence>
<dbReference type="GO" id="GO:0032259">
    <property type="term" value="P:methylation"/>
    <property type="evidence" value="ECO:0007669"/>
    <property type="project" value="UniProtKB-KW"/>
</dbReference>
<dbReference type="PANTHER" id="PTHR45790:SF3">
    <property type="entry name" value="S-ADENOSYL-L-METHIONINE-DEPENDENT UROPORPHYRINOGEN III METHYLTRANSFERASE, CHLOROPLASTIC"/>
    <property type="match status" value="1"/>
</dbReference>
<comment type="pathway">
    <text evidence="11">Porphyrin-containing compound metabolism; siroheme biosynthesis; precorrin-2 from uroporphyrinogen III: step 1/1.</text>
</comment>
<dbReference type="PANTHER" id="PTHR45790">
    <property type="entry name" value="SIROHEME SYNTHASE-RELATED"/>
    <property type="match status" value="1"/>
</dbReference>
<dbReference type="GO" id="GO:0019354">
    <property type="term" value="P:siroheme biosynthetic process"/>
    <property type="evidence" value="ECO:0007669"/>
    <property type="project" value="UniProtKB-UniPathway"/>
</dbReference>
<dbReference type="GO" id="GO:0004851">
    <property type="term" value="F:uroporphyrin-III C-methyltransferase activity"/>
    <property type="evidence" value="ECO:0007669"/>
    <property type="project" value="UniProtKB-EC"/>
</dbReference>
<dbReference type="UniPathway" id="UPA00262">
    <property type="reaction ID" value="UER00211"/>
</dbReference>
<dbReference type="InterPro" id="IPR003043">
    <property type="entry name" value="Uropor_MeTrfase_CS"/>
</dbReference>
<dbReference type="InterPro" id="IPR035996">
    <property type="entry name" value="4pyrrol_Methylase_sf"/>
</dbReference>
<dbReference type="Pfam" id="PF00590">
    <property type="entry name" value="TP_methylase"/>
    <property type="match status" value="1"/>
</dbReference>
<protein>
    <recommendedName>
        <fullName evidence="2">uroporphyrinogen-III C-methyltransferase</fullName>
        <ecNumber evidence="2">2.1.1.107</ecNumber>
    </recommendedName>
</protein>
<keyword evidence="16" id="KW-1185">Reference proteome</keyword>
<keyword evidence="4 13" id="KW-0489">Methyltransferase</keyword>
<evidence type="ECO:0000256" key="3">
    <source>
        <dbReference type="ARBA" id="ARBA00022573"/>
    </source>
</evidence>
<evidence type="ECO:0000256" key="8">
    <source>
        <dbReference type="ARBA" id="ARBA00023239"/>
    </source>
</evidence>
<evidence type="ECO:0000256" key="6">
    <source>
        <dbReference type="ARBA" id="ARBA00022691"/>
    </source>
</evidence>
<dbReference type="InterPro" id="IPR014776">
    <property type="entry name" value="4pyrrole_Mease_sub2"/>
</dbReference>
<keyword evidence="8" id="KW-0456">Lyase</keyword>
<dbReference type="CDD" id="cd11642">
    <property type="entry name" value="SUMT"/>
    <property type="match status" value="1"/>
</dbReference>
<keyword evidence="10" id="KW-0511">Multifunctional enzyme</keyword>
<dbReference type="AlphaFoldDB" id="A0A8J6QUW8"/>
<dbReference type="FunFam" id="3.40.1010.10:FF:000001">
    <property type="entry name" value="Siroheme synthase"/>
    <property type="match status" value="1"/>
</dbReference>
<comment type="pathway">
    <text evidence="12">Cofactor biosynthesis; adenosylcobalamin biosynthesis; precorrin-2 from uroporphyrinogen III: step 1/1.</text>
</comment>
<keyword evidence="6" id="KW-0949">S-adenosyl-L-methionine</keyword>
<evidence type="ECO:0000313" key="15">
    <source>
        <dbReference type="EMBL" id="MBD1390502.1"/>
    </source>
</evidence>
<evidence type="ECO:0000256" key="7">
    <source>
        <dbReference type="ARBA" id="ARBA00023002"/>
    </source>
</evidence>
<dbReference type="InterPro" id="IPR006366">
    <property type="entry name" value="CobA/CysG_C"/>
</dbReference>
<dbReference type="NCBIfam" id="NF004790">
    <property type="entry name" value="PRK06136.1"/>
    <property type="match status" value="1"/>
</dbReference>
<dbReference type="InterPro" id="IPR000878">
    <property type="entry name" value="4pyrrol_Mease"/>
</dbReference>
<dbReference type="PROSITE" id="PS00839">
    <property type="entry name" value="SUMT_1"/>
    <property type="match status" value="1"/>
</dbReference>
<dbReference type="InterPro" id="IPR050161">
    <property type="entry name" value="Siro_Cobalamin_biosynth"/>
</dbReference>
<dbReference type="EMBL" id="JACXAF010000018">
    <property type="protein sequence ID" value="MBD1390502.1"/>
    <property type="molecule type" value="Genomic_DNA"/>
</dbReference>
<dbReference type="EC" id="2.1.1.107" evidence="2"/>
<dbReference type="Proteomes" id="UP000638014">
    <property type="component" value="Unassembled WGS sequence"/>
</dbReference>
<dbReference type="GO" id="GO:0009236">
    <property type="term" value="P:cobalamin biosynthetic process"/>
    <property type="evidence" value="ECO:0007669"/>
    <property type="project" value="UniProtKB-KW"/>
</dbReference>
<evidence type="ECO:0000313" key="16">
    <source>
        <dbReference type="Proteomes" id="UP000638014"/>
    </source>
</evidence>
<keyword evidence="7" id="KW-0560">Oxidoreductase</keyword>
<dbReference type="SUPFAM" id="SSF53790">
    <property type="entry name" value="Tetrapyrrole methylase"/>
    <property type="match status" value="1"/>
</dbReference>
<sequence>MKQSNKGHVSLVGAGPGDPELITLKALRAIESADVIVYDRLSSPELLQHAPAHCQQIYVGKAKGCIQMSQQEIDQLLVTLAQQPRHVVRLKGGDPFVFGRGGEEMLALREAGIAYQVIPGITAASGCAAATGIPLTHRQVARAVTFLTAHGSDGKLPNGWSALVHPEHTLVIYMGLSKLPEITTTLATQGRAATTPIAVISKGSTVEQQQVIGDLSNIVERVAEAQLPSPALIMIGDSVLLADELASEFSDTLGDGLDSVVA</sequence>
<dbReference type="RefSeq" id="WP_191145567.1">
    <property type="nucleotide sequence ID" value="NZ_JACXAF010000018.1"/>
</dbReference>
<proteinExistence type="inferred from homology"/>
<organism evidence="15 16">
    <name type="scientific">Neiella litorisoli</name>
    <dbReference type="NCBI Taxonomy" id="2771431"/>
    <lineage>
        <taxon>Bacteria</taxon>
        <taxon>Pseudomonadati</taxon>
        <taxon>Pseudomonadota</taxon>
        <taxon>Gammaproteobacteria</taxon>
        <taxon>Alteromonadales</taxon>
        <taxon>Echinimonadaceae</taxon>
        <taxon>Neiella</taxon>
    </lineage>
</organism>
<accession>A0A8J6QUW8</accession>
<feature type="domain" description="Tetrapyrrole methylase" evidence="14">
    <location>
        <begin position="9"/>
        <end position="218"/>
    </location>
</feature>
<dbReference type="InterPro" id="IPR014777">
    <property type="entry name" value="4pyrrole_Mease_sub1"/>
</dbReference>
<dbReference type="FunFam" id="3.30.950.10:FF:000001">
    <property type="entry name" value="Siroheme synthase"/>
    <property type="match status" value="1"/>
</dbReference>
<dbReference type="Gene3D" id="3.40.1010.10">
    <property type="entry name" value="Cobalt-precorrin-4 Transmethylase, Domain 1"/>
    <property type="match status" value="1"/>
</dbReference>
<keyword evidence="5 13" id="KW-0808">Transferase</keyword>
<dbReference type="Gene3D" id="3.30.950.10">
    <property type="entry name" value="Methyltransferase, Cobalt-precorrin-4 Transmethylase, Domain 2"/>
    <property type="match status" value="1"/>
</dbReference>
<keyword evidence="3" id="KW-0169">Cobalamin biosynthesis</keyword>